<accession>A0AAE1GZK7</accession>
<feature type="compositionally biased region" description="Polar residues" evidence="1">
    <location>
        <begin position="156"/>
        <end position="168"/>
    </location>
</feature>
<gene>
    <name evidence="2" type="ORF">KUF71_021404</name>
</gene>
<sequence>MGRLVPCNHCRTLSEYKSESAAAGAKTRHANKECASLQTTEADKDRYAQATLRENNARKLGTAIRGLLAEQDDGQVVHIKCAHCKKGLTYMKTDATAAYIHHYGEYCTRPCALRGAPVATGSDKAAAGKLGEWRRSMEEMRDKALAQLMDQPAHWTTPTADTATSQPATPEPANPWANSRPLPSPPTSPGKRHFDGDGEPGTPFKTPRQKTDPNLCHGPATDHFDQDGALGNEDASAAADAVMEDDTGSQQGEMQHEDYTVLLERLKAADIEHTFRTPKTAATVRLVAKRLPVGIAESTVQEALGALQVRGVHRLTVPAAPGEGPRPRALTAAVCAFPAGTKLEAVAAAAPIIGGFIVKWEIYKNMGEIPQCYKCQDFFHTSRQCGRQISPASTRPPGGPQADAANNVRLRGAEDRSR</sequence>
<evidence type="ECO:0000313" key="2">
    <source>
        <dbReference type="EMBL" id="KAK3911743.1"/>
    </source>
</evidence>
<dbReference type="AlphaFoldDB" id="A0AAE1GZK7"/>
<reference evidence="2" key="2">
    <citation type="journal article" date="2023" name="BMC Genomics">
        <title>Pest status, molecular evolution, and epigenetic factors derived from the genome assembly of Frankliniella fusca, a thysanopteran phytovirus vector.</title>
        <authorList>
            <person name="Catto M.A."/>
            <person name="Labadie P.E."/>
            <person name="Jacobson A.L."/>
            <person name="Kennedy G.G."/>
            <person name="Srinivasan R."/>
            <person name="Hunt B.G."/>
        </authorList>
    </citation>
    <scope>NUCLEOTIDE SEQUENCE</scope>
    <source>
        <strain evidence="2">PL_HMW_Pooled</strain>
    </source>
</reference>
<evidence type="ECO:0000313" key="3">
    <source>
        <dbReference type="Proteomes" id="UP001219518"/>
    </source>
</evidence>
<reference evidence="2" key="1">
    <citation type="submission" date="2021-07" db="EMBL/GenBank/DDBJ databases">
        <authorList>
            <person name="Catto M.A."/>
            <person name="Jacobson A."/>
            <person name="Kennedy G."/>
            <person name="Labadie P."/>
            <person name="Hunt B.G."/>
            <person name="Srinivasan R."/>
        </authorList>
    </citation>
    <scope>NUCLEOTIDE SEQUENCE</scope>
    <source>
        <strain evidence="2">PL_HMW_Pooled</strain>
        <tissue evidence="2">Head</tissue>
    </source>
</reference>
<keyword evidence="3" id="KW-1185">Reference proteome</keyword>
<comment type="caution">
    <text evidence="2">The sequence shown here is derived from an EMBL/GenBank/DDBJ whole genome shotgun (WGS) entry which is preliminary data.</text>
</comment>
<organism evidence="2 3">
    <name type="scientific">Frankliniella fusca</name>
    <dbReference type="NCBI Taxonomy" id="407009"/>
    <lineage>
        <taxon>Eukaryota</taxon>
        <taxon>Metazoa</taxon>
        <taxon>Ecdysozoa</taxon>
        <taxon>Arthropoda</taxon>
        <taxon>Hexapoda</taxon>
        <taxon>Insecta</taxon>
        <taxon>Pterygota</taxon>
        <taxon>Neoptera</taxon>
        <taxon>Paraneoptera</taxon>
        <taxon>Thysanoptera</taxon>
        <taxon>Terebrantia</taxon>
        <taxon>Thripoidea</taxon>
        <taxon>Thripidae</taxon>
        <taxon>Frankliniella</taxon>
    </lineage>
</organism>
<proteinExistence type="predicted"/>
<dbReference type="Proteomes" id="UP001219518">
    <property type="component" value="Unassembled WGS sequence"/>
</dbReference>
<dbReference type="EMBL" id="JAHWGI010000284">
    <property type="protein sequence ID" value="KAK3911743.1"/>
    <property type="molecule type" value="Genomic_DNA"/>
</dbReference>
<feature type="region of interest" description="Disordered" evidence="1">
    <location>
        <begin position="156"/>
        <end position="231"/>
    </location>
</feature>
<evidence type="ECO:0000256" key="1">
    <source>
        <dbReference type="SAM" id="MobiDB-lite"/>
    </source>
</evidence>
<protein>
    <submittedName>
        <fullName evidence="2">60 kDa chaperonin</fullName>
    </submittedName>
</protein>
<name>A0AAE1GZK7_9NEOP</name>
<feature type="region of interest" description="Disordered" evidence="1">
    <location>
        <begin position="386"/>
        <end position="418"/>
    </location>
</feature>